<evidence type="ECO:0000313" key="3">
    <source>
        <dbReference type="Proteomes" id="UP000015106"/>
    </source>
</evidence>
<name>A0A8R7P9Z2_TRIUA</name>
<accession>A0A8R7P9Z2</accession>
<feature type="region of interest" description="Disordered" evidence="1">
    <location>
        <begin position="1"/>
        <end position="40"/>
    </location>
</feature>
<dbReference type="Proteomes" id="UP000015106">
    <property type="component" value="Chromosome 2"/>
</dbReference>
<proteinExistence type="predicted"/>
<evidence type="ECO:0000256" key="1">
    <source>
        <dbReference type="SAM" id="MobiDB-lite"/>
    </source>
</evidence>
<organism evidence="2 3">
    <name type="scientific">Triticum urartu</name>
    <name type="common">Red wild einkorn</name>
    <name type="synonym">Crithodium urartu</name>
    <dbReference type="NCBI Taxonomy" id="4572"/>
    <lineage>
        <taxon>Eukaryota</taxon>
        <taxon>Viridiplantae</taxon>
        <taxon>Streptophyta</taxon>
        <taxon>Embryophyta</taxon>
        <taxon>Tracheophyta</taxon>
        <taxon>Spermatophyta</taxon>
        <taxon>Magnoliopsida</taxon>
        <taxon>Liliopsida</taxon>
        <taxon>Poales</taxon>
        <taxon>Poaceae</taxon>
        <taxon>BOP clade</taxon>
        <taxon>Pooideae</taxon>
        <taxon>Triticodae</taxon>
        <taxon>Triticeae</taxon>
        <taxon>Triticinae</taxon>
        <taxon>Triticum</taxon>
    </lineage>
</organism>
<dbReference type="AlphaFoldDB" id="A0A8R7P9Z2"/>
<sequence length="143" mass="15616">MISQARQRIHAEDGMRQGGAPLLHAQQSRARRTGGGGTSRRCVSCVEVRAAVKELVQSPANFRASLNYKVKATFFEVLCTSPSKKVQHPLPGICKREASERAQQDGSSPLRSMATKTGATVVAMEERNRWRRGGQGGRFGGYD</sequence>
<reference evidence="2" key="2">
    <citation type="submission" date="2018-03" db="EMBL/GenBank/DDBJ databases">
        <title>The Triticum urartu genome reveals the dynamic nature of wheat genome evolution.</title>
        <authorList>
            <person name="Ling H."/>
            <person name="Ma B."/>
            <person name="Shi X."/>
            <person name="Liu H."/>
            <person name="Dong L."/>
            <person name="Sun H."/>
            <person name="Cao Y."/>
            <person name="Gao Q."/>
            <person name="Zheng S."/>
            <person name="Li Y."/>
            <person name="Yu Y."/>
            <person name="Du H."/>
            <person name="Qi M."/>
            <person name="Li Y."/>
            <person name="Yu H."/>
            <person name="Cui Y."/>
            <person name="Wang N."/>
            <person name="Chen C."/>
            <person name="Wu H."/>
            <person name="Zhao Y."/>
            <person name="Zhang J."/>
            <person name="Li Y."/>
            <person name="Zhou W."/>
            <person name="Zhang B."/>
            <person name="Hu W."/>
            <person name="Eijk M."/>
            <person name="Tang J."/>
            <person name="Witsenboer H."/>
            <person name="Zhao S."/>
            <person name="Li Z."/>
            <person name="Zhang A."/>
            <person name="Wang D."/>
            <person name="Liang C."/>
        </authorList>
    </citation>
    <scope>NUCLEOTIDE SEQUENCE [LARGE SCALE GENOMIC DNA]</scope>
    <source>
        <strain evidence="2">cv. G1812</strain>
    </source>
</reference>
<dbReference type="EnsemblPlants" id="TuG1812G0200000726.01.T01">
    <property type="protein sequence ID" value="TuG1812G0200000726.01.T01"/>
    <property type="gene ID" value="TuG1812G0200000726.01"/>
</dbReference>
<reference evidence="2" key="3">
    <citation type="submission" date="2022-06" db="UniProtKB">
        <authorList>
            <consortium name="EnsemblPlants"/>
        </authorList>
    </citation>
    <scope>IDENTIFICATION</scope>
</reference>
<evidence type="ECO:0000313" key="2">
    <source>
        <dbReference type="EnsemblPlants" id="TuG1812G0200000726.01.T01"/>
    </source>
</evidence>
<feature type="region of interest" description="Disordered" evidence="1">
    <location>
        <begin position="98"/>
        <end position="117"/>
    </location>
</feature>
<dbReference type="Gramene" id="TuG1812G0200000726.01.T01">
    <property type="protein sequence ID" value="TuG1812G0200000726.01.T01"/>
    <property type="gene ID" value="TuG1812G0200000726.01"/>
</dbReference>
<keyword evidence="3" id="KW-1185">Reference proteome</keyword>
<reference evidence="3" key="1">
    <citation type="journal article" date="2013" name="Nature">
        <title>Draft genome of the wheat A-genome progenitor Triticum urartu.</title>
        <authorList>
            <person name="Ling H.Q."/>
            <person name="Zhao S."/>
            <person name="Liu D."/>
            <person name="Wang J."/>
            <person name="Sun H."/>
            <person name="Zhang C."/>
            <person name="Fan H."/>
            <person name="Li D."/>
            <person name="Dong L."/>
            <person name="Tao Y."/>
            <person name="Gao C."/>
            <person name="Wu H."/>
            <person name="Li Y."/>
            <person name="Cui Y."/>
            <person name="Guo X."/>
            <person name="Zheng S."/>
            <person name="Wang B."/>
            <person name="Yu K."/>
            <person name="Liang Q."/>
            <person name="Yang W."/>
            <person name="Lou X."/>
            <person name="Chen J."/>
            <person name="Feng M."/>
            <person name="Jian J."/>
            <person name="Zhang X."/>
            <person name="Luo G."/>
            <person name="Jiang Y."/>
            <person name="Liu J."/>
            <person name="Wang Z."/>
            <person name="Sha Y."/>
            <person name="Zhang B."/>
            <person name="Wu H."/>
            <person name="Tang D."/>
            <person name="Shen Q."/>
            <person name="Xue P."/>
            <person name="Zou S."/>
            <person name="Wang X."/>
            <person name="Liu X."/>
            <person name="Wang F."/>
            <person name="Yang Y."/>
            <person name="An X."/>
            <person name="Dong Z."/>
            <person name="Zhang K."/>
            <person name="Zhang X."/>
            <person name="Luo M.C."/>
            <person name="Dvorak J."/>
            <person name="Tong Y."/>
            <person name="Wang J."/>
            <person name="Yang H."/>
            <person name="Li Z."/>
            <person name="Wang D."/>
            <person name="Zhang A."/>
            <person name="Wang J."/>
        </authorList>
    </citation>
    <scope>NUCLEOTIDE SEQUENCE</scope>
    <source>
        <strain evidence="3">cv. G1812</strain>
    </source>
</reference>
<protein>
    <submittedName>
        <fullName evidence="2">Uncharacterized protein</fullName>
    </submittedName>
</protein>
<feature type="compositionally biased region" description="Polar residues" evidence="1">
    <location>
        <begin position="104"/>
        <end position="117"/>
    </location>
</feature>